<keyword evidence="15" id="KW-1185">Reference proteome</keyword>
<proteinExistence type="inferred from homology"/>
<evidence type="ECO:0000313" key="15">
    <source>
        <dbReference type="Proteomes" id="UP000324222"/>
    </source>
</evidence>
<keyword evidence="9" id="KW-0443">Lipid metabolism</keyword>
<organism evidence="14 15">
    <name type="scientific">Portunus trituberculatus</name>
    <name type="common">Swimming crab</name>
    <name type="synonym">Neptunus trituberculatus</name>
    <dbReference type="NCBI Taxonomy" id="210409"/>
    <lineage>
        <taxon>Eukaryota</taxon>
        <taxon>Metazoa</taxon>
        <taxon>Ecdysozoa</taxon>
        <taxon>Arthropoda</taxon>
        <taxon>Crustacea</taxon>
        <taxon>Multicrustacea</taxon>
        <taxon>Malacostraca</taxon>
        <taxon>Eumalacostraca</taxon>
        <taxon>Eucarida</taxon>
        <taxon>Decapoda</taxon>
        <taxon>Pleocyemata</taxon>
        <taxon>Brachyura</taxon>
        <taxon>Eubrachyura</taxon>
        <taxon>Portunoidea</taxon>
        <taxon>Portunidae</taxon>
        <taxon>Portuninae</taxon>
        <taxon>Portunus</taxon>
    </lineage>
</organism>
<keyword evidence="7" id="KW-0276">Fatty acid metabolism</keyword>
<evidence type="ECO:0000256" key="9">
    <source>
        <dbReference type="ARBA" id="ARBA00023098"/>
    </source>
</evidence>
<evidence type="ECO:0000256" key="12">
    <source>
        <dbReference type="ARBA" id="ARBA00023239"/>
    </source>
</evidence>
<comment type="caution">
    <text evidence="14">The sequence shown here is derived from an EMBL/GenBank/DDBJ whole genome shotgun (WGS) entry which is preliminary data.</text>
</comment>
<name>A0A5B7IRD4_PORTR</name>
<dbReference type="EMBL" id="VSRR010064563">
    <property type="protein sequence ID" value="MPC84147.1"/>
    <property type="molecule type" value="Genomic_DNA"/>
</dbReference>
<evidence type="ECO:0000256" key="13">
    <source>
        <dbReference type="SAM" id="Phobius"/>
    </source>
</evidence>
<evidence type="ECO:0000256" key="1">
    <source>
        <dbReference type="ARBA" id="ARBA00004141"/>
    </source>
</evidence>
<keyword evidence="12" id="KW-0456">Lyase</keyword>
<evidence type="ECO:0000256" key="2">
    <source>
        <dbReference type="ARBA" id="ARBA00005194"/>
    </source>
</evidence>
<dbReference type="GO" id="GO:0102158">
    <property type="term" value="F:very-long-chain (3R)-3-hydroxyacyl-CoA dehydratase activity"/>
    <property type="evidence" value="ECO:0007669"/>
    <property type="project" value="UniProtKB-EC"/>
</dbReference>
<dbReference type="EC" id="4.2.1.134" evidence="4"/>
<accession>A0A5B7IRD4</accession>
<evidence type="ECO:0000256" key="4">
    <source>
        <dbReference type="ARBA" id="ARBA00013122"/>
    </source>
</evidence>
<keyword evidence="11" id="KW-0275">Fatty acid biosynthesis</keyword>
<dbReference type="PANTHER" id="PTHR11035">
    <property type="entry name" value="VERY-LONG-CHAIN (3R)-3-HYDROXYACYL-COA DEHYDRATASE"/>
    <property type="match status" value="1"/>
</dbReference>
<keyword evidence="10 13" id="KW-0472">Membrane</keyword>
<comment type="pathway">
    <text evidence="2">Lipid metabolism; fatty acid biosynthesis.</text>
</comment>
<evidence type="ECO:0000313" key="14">
    <source>
        <dbReference type="EMBL" id="MPC84147.1"/>
    </source>
</evidence>
<feature type="transmembrane region" description="Helical" evidence="13">
    <location>
        <begin position="107"/>
        <end position="126"/>
    </location>
</feature>
<evidence type="ECO:0000256" key="8">
    <source>
        <dbReference type="ARBA" id="ARBA00022989"/>
    </source>
</evidence>
<evidence type="ECO:0000256" key="5">
    <source>
        <dbReference type="ARBA" id="ARBA00022516"/>
    </source>
</evidence>
<dbReference type="InterPro" id="IPR007482">
    <property type="entry name" value="Tyr_Pase-like_PTPLA"/>
</dbReference>
<keyword evidence="6 13" id="KW-0812">Transmembrane</keyword>
<reference evidence="14 15" key="1">
    <citation type="submission" date="2019-05" db="EMBL/GenBank/DDBJ databases">
        <title>Another draft genome of Portunus trituberculatus and its Hox gene families provides insights of decapod evolution.</title>
        <authorList>
            <person name="Jeong J.-H."/>
            <person name="Song I."/>
            <person name="Kim S."/>
            <person name="Choi T."/>
            <person name="Kim D."/>
            <person name="Ryu S."/>
            <person name="Kim W."/>
        </authorList>
    </citation>
    <scope>NUCLEOTIDE SEQUENCE [LARGE SCALE GENOMIC DNA]</scope>
    <source>
        <tissue evidence="14">Muscle</tissue>
    </source>
</reference>
<protein>
    <recommendedName>
        <fullName evidence="4">very-long-chain (3R)-3-hydroxyacyl-CoA dehydratase</fullName>
        <ecNumber evidence="4">4.2.1.134</ecNumber>
    </recommendedName>
</protein>
<comment type="subcellular location">
    <subcellularLocation>
        <location evidence="1">Membrane</location>
        <topology evidence="1">Multi-pass membrane protein</topology>
    </subcellularLocation>
</comment>
<gene>
    <name evidence="14" type="primary">HACD3_0</name>
    <name evidence="14" type="ORF">E2C01_078875</name>
</gene>
<dbReference type="UniPathway" id="UPA00094"/>
<keyword evidence="8 13" id="KW-1133">Transmembrane helix</keyword>
<evidence type="ECO:0000256" key="11">
    <source>
        <dbReference type="ARBA" id="ARBA00023160"/>
    </source>
</evidence>
<dbReference type="GO" id="GO:0042761">
    <property type="term" value="P:very long-chain fatty acid biosynthetic process"/>
    <property type="evidence" value="ECO:0007669"/>
    <property type="project" value="TreeGrafter"/>
</dbReference>
<dbReference type="GO" id="GO:0030497">
    <property type="term" value="P:fatty acid elongation"/>
    <property type="evidence" value="ECO:0007669"/>
    <property type="project" value="TreeGrafter"/>
</dbReference>
<keyword evidence="5" id="KW-0444">Lipid biosynthesis</keyword>
<evidence type="ECO:0000256" key="10">
    <source>
        <dbReference type="ARBA" id="ARBA00023136"/>
    </source>
</evidence>
<dbReference type="GO" id="GO:0030148">
    <property type="term" value="P:sphingolipid biosynthetic process"/>
    <property type="evidence" value="ECO:0007669"/>
    <property type="project" value="TreeGrafter"/>
</dbReference>
<comment type="similarity">
    <text evidence="3">Belongs to the very long-chain fatty acids dehydratase HACD family.</text>
</comment>
<dbReference type="OrthoDB" id="2157530at2759"/>
<feature type="transmembrane region" description="Helical" evidence="13">
    <location>
        <begin position="74"/>
        <end position="95"/>
    </location>
</feature>
<dbReference type="AlphaFoldDB" id="A0A5B7IRD4"/>
<dbReference type="GO" id="GO:0005789">
    <property type="term" value="C:endoplasmic reticulum membrane"/>
    <property type="evidence" value="ECO:0007669"/>
    <property type="project" value="TreeGrafter"/>
</dbReference>
<evidence type="ECO:0000256" key="7">
    <source>
        <dbReference type="ARBA" id="ARBA00022832"/>
    </source>
</evidence>
<evidence type="ECO:0000256" key="3">
    <source>
        <dbReference type="ARBA" id="ARBA00007811"/>
    </source>
</evidence>
<dbReference type="PANTHER" id="PTHR11035:SF35">
    <property type="entry name" value="VERY-LONG-CHAIN (3R)-3-HYDROXYACYL-COA DEHYDRATASE"/>
    <property type="match status" value="1"/>
</dbReference>
<dbReference type="Proteomes" id="UP000324222">
    <property type="component" value="Unassembled WGS sequence"/>
</dbReference>
<evidence type="ECO:0000256" key="6">
    <source>
        <dbReference type="ARBA" id="ARBA00022692"/>
    </source>
</evidence>
<sequence length="150" mass="17387">MFLNIEKANLHYLKNLTLRSSSQIDFDKWTHEEDLSDEARDINDDFPGLYEKMQAEELGWPSKRGVSGESLKKVYLFLYNLWQFVGFLYLTVVTCTRYLKNGQDSMAGTYAAVGWMMRLCLITQLLEVLHPMVGYTRGPVLTSLLQVCFR</sequence>